<evidence type="ECO:0000256" key="5">
    <source>
        <dbReference type="ARBA" id="ARBA00022553"/>
    </source>
</evidence>
<keyword evidence="6 18" id="KW-0812">Transmembrane</keyword>
<evidence type="ECO:0000256" key="7">
    <source>
        <dbReference type="ARBA" id="ARBA00022723"/>
    </source>
</evidence>
<evidence type="ECO:0000256" key="15">
    <source>
        <dbReference type="ARBA" id="ARBA00023065"/>
    </source>
</evidence>
<dbReference type="GO" id="GO:0036376">
    <property type="term" value="P:sodium ion export across plasma membrane"/>
    <property type="evidence" value="ECO:0007669"/>
    <property type="project" value="TreeGrafter"/>
</dbReference>
<feature type="transmembrane region" description="Helical" evidence="18">
    <location>
        <begin position="807"/>
        <end position="828"/>
    </location>
</feature>
<comment type="similarity">
    <text evidence="2">Belongs to the cation transport ATPase (P-type) (TC 3.A.3) family. Type IIA subfamily.</text>
</comment>
<protein>
    <recommendedName>
        <fullName evidence="3">P-type Cu(+) transporter</fullName>
        <ecNumber evidence="3">7.2.2.8</ecNumber>
    </recommendedName>
</protein>
<feature type="transmembrane region" description="Helical" evidence="18">
    <location>
        <begin position="249"/>
        <end position="270"/>
    </location>
</feature>
<evidence type="ECO:0000256" key="17">
    <source>
        <dbReference type="ARBA" id="ARBA00049289"/>
    </source>
</evidence>
<keyword evidence="5" id="KW-0597">Phosphoprotein</keyword>
<reference evidence="20 21" key="1">
    <citation type="submission" date="2015-11" db="EMBL/GenBank/DDBJ databases">
        <title>Draft genome of Sulfurovum riftiae 1812E, a member of the Epsilonproteobacteria isolated from the tube of the deep-sea hydrothermal vent tubewom Riftia pachyptila.</title>
        <authorList>
            <person name="Vetriani C."/>
            <person name="Giovannelli D."/>
        </authorList>
    </citation>
    <scope>NUCLEOTIDE SEQUENCE [LARGE SCALE GENOMIC DNA]</scope>
    <source>
        <strain evidence="20 21">1812E</strain>
    </source>
</reference>
<dbReference type="Proteomes" id="UP000075359">
    <property type="component" value="Unassembled WGS sequence"/>
</dbReference>
<feature type="transmembrane region" description="Helical" evidence="18">
    <location>
        <begin position="87"/>
        <end position="103"/>
    </location>
</feature>
<dbReference type="GO" id="GO:1990573">
    <property type="term" value="P:potassium ion import across plasma membrane"/>
    <property type="evidence" value="ECO:0007669"/>
    <property type="project" value="TreeGrafter"/>
</dbReference>
<dbReference type="SFLD" id="SFLDS00003">
    <property type="entry name" value="Haloacid_Dehalogenase"/>
    <property type="match status" value="1"/>
</dbReference>
<evidence type="ECO:0000256" key="10">
    <source>
        <dbReference type="ARBA" id="ARBA00022840"/>
    </source>
</evidence>
<dbReference type="InterPro" id="IPR018303">
    <property type="entry name" value="ATPase_P-typ_P_site"/>
</dbReference>
<dbReference type="GO" id="GO:0012505">
    <property type="term" value="C:endomembrane system"/>
    <property type="evidence" value="ECO:0007669"/>
    <property type="project" value="UniProtKB-SubCell"/>
</dbReference>
<dbReference type="Gene3D" id="2.70.150.10">
    <property type="entry name" value="Calcium-transporting ATPase, cytoplasmic transduction domain A"/>
    <property type="match status" value="1"/>
</dbReference>
<feature type="transmembrane region" description="Helical" evidence="18">
    <location>
        <begin position="276"/>
        <end position="302"/>
    </location>
</feature>
<name>A0A151CHL2_9BACT</name>
<keyword evidence="14" id="KW-0186">Copper</keyword>
<dbReference type="InterPro" id="IPR050510">
    <property type="entry name" value="Cation_transp_ATPase_P-type"/>
</dbReference>
<dbReference type="InterPro" id="IPR006068">
    <property type="entry name" value="ATPase_P-typ_cation-transptr_C"/>
</dbReference>
<keyword evidence="8" id="KW-0547">Nucleotide-binding</keyword>
<dbReference type="AlphaFoldDB" id="A0A151CHL2"/>
<evidence type="ECO:0000256" key="9">
    <source>
        <dbReference type="ARBA" id="ARBA00022796"/>
    </source>
</evidence>
<dbReference type="GO" id="GO:1902600">
    <property type="term" value="P:proton transmembrane transport"/>
    <property type="evidence" value="ECO:0007669"/>
    <property type="project" value="TreeGrafter"/>
</dbReference>
<comment type="catalytic activity">
    <reaction evidence="17">
        <text>Cu(+)(in) + ATP + H2O = Cu(+)(out) + ADP + phosphate + H(+)</text>
        <dbReference type="Rhea" id="RHEA:25792"/>
        <dbReference type="ChEBI" id="CHEBI:15377"/>
        <dbReference type="ChEBI" id="CHEBI:15378"/>
        <dbReference type="ChEBI" id="CHEBI:30616"/>
        <dbReference type="ChEBI" id="CHEBI:43474"/>
        <dbReference type="ChEBI" id="CHEBI:49552"/>
        <dbReference type="ChEBI" id="CHEBI:456216"/>
        <dbReference type="EC" id="7.2.2.8"/>
    </reaction>
</comment>
<dbReference type="GO" id="GO:0006883">
    <property type="term" value="P:intracellular sodium ion homeostasis"/>
    <property type="evidence" value="ECO:0007669"/>
    <property type="project" value="TreeGrafter"/>
</dbReference>
<feature type="transmembrane region" description="Helical" evidence="18">
    <location>
        <begin position="840"/>
        <end position="857"/>
    </location>
</feature>
<dbReference type="InterPro" id="IPR023214">
    <property type="entry name" value="HAD_sf"/>
</dbReference>
<dbReference type="GO" id="GO:0016887">
    <property type="term" value="F:ATP hydrolysis activity"/>
    <property type="evidence" value="ECO:0007669"/>
    <property type="project" value="InterPro"/>
</dbReference>
<dbReference type="SUPFAM" id="SSF81660">
    <property type="entry name" value="Metal cation-transporting ATPase, ATP-binding domain N"/>
    <property type="match status" value="1"/>
</dbReference>
<dbReference type="GO" id="GO:0005886">
    <property type="term" value="C:plasma membrane"/>
    <property type="evidence" value="ECO:0007669"/>
    <property type="project" value="TreeGrafter"/>
</dbReference>
<dbReference type="Pfam" id="PF00689">
    <property type="entry name" value="Cation_ATPase_C"/>
    <property type="match status" value="1"/>
</dbReference>
<dbReference type="Gene3D" id="1.20.1110.10">
    <property type="entry name" value="Calcium-transporting ATPase, transmembrane domain"/>
    <property type="match status" value="1"/>
</dbReference>
<evidence type="ECO:0000256" key="16">
    <source>
        <dbReference type="ARBA" id="ARBA00023136"/>
    </source>
</evidence>
<evidence type="ECO:0000259" key="19">
    <source>
        <dbReference type="SMART" id="SM00831"/>
    </source>
</evidence>
<dbReference type="SMART" id="SM00831">
    <property type="entry name" value="Cation_ATPase_N"/>
    <property type="match status" value="1"/>
</dbReference>
<dbReference type="EMBL" id="LNKT01000007">
    <property type="protein sequence ID" value="KYJ87032.1"/>
    <property type="molecule type" value="Genomic_DNA"/>
</dbReference>
<keyword evidence="13 18" id="KW-1133">Transmembrane helix</keyword>
<dbReference type="InterPro" id="IPR001757">
    <property type="entry name" value="P_typ_ATPase"/>
</dbReference>
<accession>A0A151CHL2</accession>
<dbReference type="InterPro" id="IPR023299">
    <property type="entry name" value="ATPase_P-typ_cyto_dom_N"/>
</dbReference>
<dbReference type="InterPro" id="IPR023298">
    <property type="entry name" value="ATPase_P-typ_TM_dom_sf"/>
</dbReference>
<dbReference type="STRING" id="1630136.AS592_03610"/>
<dbReference type="GO" id="GO:0046872">
    <property type="term" value="F:metal ion binding"/>
    <property type="evidence" value="ECO:0007669"/>
    <property type="project" value="UniProtKB-KW"/>
</dbReference>
<evidence type="ECO:0000256" key="6">
    <source>
        <dbReference type="ARBA" id="ARBA00022692"/>
    </source>
</evidence>
<evidence type="ECO:0000256" key="14">
    <source>
        <dbReference type="ARBA" id="ARBA00023008"/>
    </source>
</evidence>
<dbReference type="PANTHER" id="PTHR43294:SF20">
    <property type="entry name" value="P-TYPE ATPASE"/>
    <property type="match status" value="1"/>
</dbReference>
<dbReference type="PRINTS" id="PR00120">
    <property type="entry name" value="HATPASE"/>
</dbReference>
<dbReference type="InterPro" id="IPR059000">
    <property type="entry name" value="ATPase_P-type_domA"/>
</dbReference>
<evidence type="ECO:0000256" key="12">
    <source>
        <dbReference type="ARBA" id="ARBA00022967"/>
    </source>
</evidence>
<comment type="subcellular location">
    <subcellularLocation>
        <location evidence="1">Endomembrane system</location>
        <topology evidence="1">Multi-pass membrane protein</topology>
    </subcellularLocation>
</comment>
<dbReference type="NCBIfam" id="TIGR01494">
    <property type="entry name" value="ATPase_P-type"/>
    <property type="match status" value="3"/>
</dbReference>
<evidence type="ECO:0000256" key="4">
    <source>
        <dbReference type="ARBA" id="ARBA00022448"/>
    </source>
</evidence>
<keyword evidence="12" id="KW-1278">Translocase</keyword>
<organism evidence="20 21">
    <name type="scientific">Sulfurovum riftiae</name>
    <dbReference type="NCBI Taxonomy" id="1630136"/>
    <lineage>
        <taxon>Bacteria</taxon>
        <taxon>Pseudomonadati</taxon>
        <taxon>Campylobacterota</taxon>
        <taxon>Epsilonproteobacteria</taxon>
        <taxon>Campylobacterales</taxon>
        <taxon>Sulfurovaceae</taxon>
        <taxon>Sulfurovum</taxon>
    </lineage>
</organism>
<keyword evidence="9" id="KW-0187">Copper transport</keyword>
<dbReference type="GO" id="GO:0140581">
    <property type="term" value="F:P-type monovalent copper transporter activity"/>
    <property type="evidence" value="ECO:0007669"/>
    <property type="project" value="UniProtKB-EC"/>
</dbReference>
<evidence type="ECO:0000256" key="8">
    <source>
        <dbReference type="ARBA" id="ARBA00022741"/>
    </source>
</evidence>
<dbReference type="GO" id="GO:0005391">
    <property type="term" value="F:P-type sodium:potassium-exchanging transporter activity"/>
    <property type="evidence" value="ECO:0007669"/>
    <property type="project" value="TreeGrafter"/>
</dbReference>
<comment type="caution">
    <text evidence="20">The sequence shown here is derived from an EMBL/GenBank/DDBJ whole genome shotgun (WGS) entry which is preliminary data.</text>
</comment>
<dbReference type="SFLD" id="SFLDF00027">
    <property type="entry name" value="p-type_atpase"/>
    <property type="match status" value="1"/>
</dbReference>
<keyword evidence="10" id="KW-0067">ATP-binding</keyword>
<keyword evidence="4" id="KW-0813">Transport</keyword>
<keyword evidence="16 18" id="KW-0472">Membrane</keyword>
<gene>
    <name evidence="20" type="ORF">AS592_03610</name>
</gene>
<evidence type="ECO:0000256" key="13">
    <source>
        <dbReference type="ARBA" id="ARBA00022989"/>
    </source>
</evidence>
<dbReference type="InterPro" id="IPR036412">
    <property type="entry name" value="HAD-like_sf"/>
</dbReference>
<dbReference type="Pfam" id="PF00122">
    <property type="entry name" value="E1-E2_ATPase"/>
    <property type="match status" value="1"/>
</dbReference>
<dbReference type="SUPFAM" id="SSF56784">
    <property type="entry name" value="HAD-like"/>
    <property type="match status" value="1"/>
</dbReference>
<dbReference type="FunFam" id="2.70.150.10:FF:000160">
    <property type="entry name" value="Sarcoplasmic/endoplasmic reticulum calcium ATPase 1"/>
    <property type="match status" value="1"/>
</dbReference>
<dbReference type="Pfam" id="PF13246">
    <property type="entry name" value="Cation_ATPase"/>
    <property type="match status" value="1"/>
</dbReference>
<evidence type="ECO:0000256" key="3">
    <source>
        <dbReference type="ARBA" id="ARBA00012517"/>
    </source>
</evidence>
<evidence type="ECO:0000256" key="2">
    <source>
        <dbReference type="ARBA" id="ARBA00005675"/>
    </source>
</evidence>
<dbReference type="Pfam" id="PF00690">
    <property type="entry name" value="Cation_ATPase_N"/>
    <property type="match status" value="1"/>
</dbReference>
<evidence type="ECO:0000256" key="1">
    <source>
        <dbReference type="ARBA" id="ARBA00004127"/>
    </source>
</evidence>
<evidence type="ECO:0000256" key="18">
    <source>
        <dbReference type="SAM" id="Phobius"/>
    </source>
</evidence>
<keyword evidence="11" id="KW-0460">Magnesium</keyword>
<dbReference type="PRINTS" id="PR00119">
    <property type="entry name" value="CATATPASE"/>
</dbReference>
<dbReference type="EC" id="7.2.2.8" evidence="3"/>
<sequence>MESEKRIKMDFHTKKIDEVFSILETKPSGLDQEEVSARQEKYGLNILPSKPDMTLFQHFLQQFKSPIIYILLLAAFMALTIREYMDAGFIFAVLVLNAIIGTYQEYSASQKAKVLQSLIKSTAMVLREGVIQEIESRLIVPGDILVFEPGTKVAADVRLTETKNLIVDESLLTGESIDVHKDADFISDKTHLPLSERKNMLFAGTYISTGRGRGIVVATGKDTEAGKIAQLLNRKSKARIPLLEKMEKLSFTISIVIGFMVLFLFAIGLLKGMGFYALFLFSVALAVSTIPEGLPVAITVALTSASIAMSKRNVIIRKLAAIEGLGACTLIASDKTGTLTQNRLSVEYFVSPHRVYDTSTLNEVHDKVYLASILCNEIHYETSEDGGFDFFGDQVDMALARFVANADESYIKHSRSYRKIDEIPYEPVNRFSAVMLERDGQIFQFVKGSPETVLEHCDITEEEKQAILGDVDAWALKGYRTIALAHKESTDEEKINLKNFNYLGFVAIIDPVRKESPEAIRKAHEAGIKVVMITGDHPNTALCIAKELGIASSDEAVMSEKELFEWEKNGAKAEVLKNKTVFSRVSPEQKMKIVIAYQTLGHYVAVTGDGVNDAPALKHANIGVAMGKSGTDIAKATSDIILTDDNFASIINGIEEGRRAHDNIRKVIYLLISTGFAELVLVMLSFLTGLPLPLLPVQLLWLNLVTNGIEDVMLGLEKAEPGLLKRKPRSPQEPIFNRLMLRRIAVGGLYIGFVSFTLFYFLLQSGESVESARNIVLLLMVLFENVHVFNARSEINYLYNIDYRNSMFLIFWVVFTQLLHLSCMHIPFMQDILSIQPVSLDTWMKLSTLALGLVLVMETDKWLMRRNTNKKHYMPWYTGEKV</sequence>
<dbReference type="Gene3D" id="3.40.1110.10">
    <property type="entry name" value="Calcium-transporting ATPase, cytoplasmic domain N"/>
    <property type="match status" value="1"/>
</dbReference>
<dbReference type="Gene3D" id="3.40.50.1000">
    <property type="entry name" value="HAD superfamily/HAD-like"/>
    <property type="match status" value="1"/>
</dbReference>
<feature type="transmembrane region" description="Helical" evidence="18">
    <location>
        <begin position="740"/>
        <end position="763"/>
    </location>
</feature>
<dbReference type="InterPro" id="IPR044492">
    <property type="entry name" value="P_typ_ATPase_HD_dom"/>
</dbReference>
<dbReference type="PROSITE" id="PS00154">
    <property type="entry name" value="ATPASE_E1_E2"/>
    <property type="match status" value="1"/>
</dbReference>
<feature type="domain" description="Cation-transporting P-type ATPase N-terminal" evidence="19">
    <location>
        <begin position="10"/>
        <end position="83"/>
    </location>
</feature>
<dbReference type="SFLD" id="SFLDG00002">
    <property type="entry name" value="C1.7:_P-type_atpase_like"/>
    <property type="match status" value="1"/>
</dbReference>
<feature type="transmembrane region" description="Helical" evidence="18">
    <location>
        <begin position="63"/>
        <end position="81"/>
    </location>
</feature>
<dbReference type="PANTHER" id="PTHR43294">
    <property type="entry name" value="SODIUM/POTASSIUM-TRANSPORTING ATPASE SUBUNIT ALPHA"/>
    <property type="match status" value="1"/>
</dbReference>
<proteinExistence type="inferred from homology"/>
<evidence type="ECO:0000313" key="20">
    <source>
        <dbReference type="EMBL" id="KYJ87032.1"/>
    </source>
</evidence>
<dbReference type="InterPro" id="IPR004014">
    <property type="entry name" value="ATPase_P-typ_cation-transptr_N"/>
</dbReference>
<dbReference type="SUPFAM" id="SSF81665">
    <property type="entry name" value="Calcium ATPase, transmembrane domain M"/>
    <property type="match status" value="1"/>
</dbReference>
<evidence type="ECO:0000256" key="11">
    <source>
        <dbReference type="ARBA" id="ARBA00022842"/>
    </source>
</evidence>
<dbReference type="GO" id="GO:0030007">
    <property type="term" value="P:intracellular potassium ion homeostasis"/>
    <property type="evidence" value="ECO:0007669"/>
    <property type="project" value="TreeGrafter"/>
</dbReference>
<dbReference type="InterPro" id="IPR008250">
    <property type="entry name" value="ATPase_P-typ_transduc_dom_A_sf"/>
</dbReference>
<dbReference type="OrthoDB" id="2490525at2"/>
<dbReference type="FunFam" id="3.40.50.1000:FF:000144">
    <property type="entry name" value="copper-transporting ATPase 1 isoform X2"/>
    <property type="match status" value="1"/>
</dbReference>
<keyword evidence="15" id="KW-0406">Ion transport</keyword>
<keyword evidence="21" id="KW-1185">Reference proteome</keyword>
<dbReference type="GO" id="GO:0005524">
    <property type="term" value="F:ATP binding"/>
    <property type="evidence" value="ECO:0007669"/>
    <property type="project" value="UniProtKB-KW"/>
</dbReference>
<feature type="transmembrane region" description="Helical" evidence="18">
    <location>
        <begin position="667"/>
        <end position="687"/>
    </location>
</feature>
<dbReference type="SUPFAM" id="SSF81653">
    <property type="entry name" value="Calcium ATPase, transduction domain A"/>
    <property type="match status" value="1"/>
</dbReference>
<evidence type="ECO:0000313" key="21">
    <source>
        <dbReference type="Proteomes" id="UP000075359"/>
    </source>
</evidence>
<keyword evidence="7" id="KW-0479">Metal-binding</keyword>